<gene>
    <name evidence="1" type="ORF">BKG84_07560</name>
</gene>
<evidence type="ECO:0000313" key="2">
    <source>
        <dbReference type="Proteomes" id="UP000179441"/>
    </source>
</evidence>
<dbReference type="EMBL" id="MLIS01000001">
    <property type="protein sequence ID" value="OHU78267.1"/>
    <property type="molecule type" value="Genomic_DNA"/>
</dbReference>
<sequence length="280" mass="31297">MFPHLHIEPVGSDAPGLPQAWRGIASLSGREAVREALVLWREVVPDGFLRLIGLLDAHCADVVVVRVSGKEAEFSSLALMYAIAGSGHPESDWQFRFGLAPVDDSAARGRVGVNWARQVVFIPALERFGAWQAVNVVVRPVIWERIPRGLRRIYTDLHNGFLETLHGDDRGLVAIESLCTIDNFYKHDDFAGDFWVSAMGADGQLILPRDQWPDLVDLLRIATVQWRGWLCVDIGDADSGRVWELWHRDGLERGSGDLFTRLDDLLVGSFHALPGGWERM</sequence>
<accession>A0A1S1M6A9</accession>
<dbReference type="AlphaFoldDB" id="A0A1S1M6A9"/>
<reference evidence="1 2" key="1">
    <citation type="submission" date="2016-10" db="EMBL/GenBank/DDBJ databases">
        <title>Evaluation of Human, Veterinary and Environmental Mycobacterium chelonae Isolates by Core Genome Phylogenomic Analysis, Targeted Gene Comparison, and Anti-microbial Susceptibility Patterns: A Tale of Mistaken Identities.</title>
        <authorList>
            <person name="Fogelson S.B."/>
            <person name="Camus A.C."/>
            <person name="Lorenz W."/>
            <person name="Vasireddy R."/>
            <person name="Vasireddy S."/>
            <person name="Smith T."/>
            <person name="Brown-Elliott B.A."/>
            <person name="Wallace R.J.Jr."/>
            <person name="Hasan N.A."/>
            <person name="Reischl U."/>
            <person name="Sanchez S."/>
        </authorList>
    </citation>
    <scope>NUCLEOTIDE SEQUENCE [LARGE SCALE GENOMIC DNA]</scope>
    <source>
        <strain evidence="1 2">15518</strain>
    </source>
</reference>
<dbReference type="Proteomes" id="UP000179441">
    <property type="component" value="Unassembled WGS sequence"/>
</dbReference>
<comment type="caution">
    <text evidence="1">The sequence shown here is derived from an EMBL/GenBank/DDBJ whole genome shotgun (WGS) entry which is preliminary data.</text>
</comment>
<organism evidence="1 2">
    <name type="scientific">Mycobacteroides chelonae</name>
    <name type="common">Mycobacterium chelonae</name>
    <dbReference type="NCBI Taxonomy" id="1774"/>
    <lineage>
        <taxon>Bacteria</taxon>
        <taxon>Bacillati</taxon>
        <taxon>Actinomycetota</taxon>
        <taxon>Actinomycetes</taxon>
        <taxon>Mycobacteriales</taxon>
        <taxon>Mycobacteriaceae</taxon>
        <taxon>Mycobacteroides</taxon>
    </lineage>
</organism>
<keyword evidence="2" id="KW-1185">Reference proteome</keyword>
<proteinExistence type="predicted"/>
<evidence type="ECO:0000313" key="1">
    <source>
        <dbReference type="EMBL" id="OHU78267.1"/>
    </source>
</evidence>
<dbReference type="RefSeq" id="WP_070951537.1">
    <property type="nucleotide sequence ID" value="NZ_CP050145.1"/>
</dbReference>
<name>A0A1S1M6A9_MYCCH</name>
<protein>
    <submittedName>
        <fullName evidence="1">Uncharacterized protein</fullName>
    </submittedName>
</protein>